<feature type="transmembrane region" description="Helical" evidence="8">
    <location>
        <begin position="106"/>
        <end position="126"/>
    </location>
</feature>
<feature type="transmembrane region" description="Helical" evidence="8">
    <location>
        <begin position="12"/>
        <end position="37"/>
    </location>
</feature>
<dbReference type="PANTHER" id="PTHR43357:SF4">
    <property type="entry name" value="INNER MEMBRANE ABC TRANSPORTER PERMEASE PROTEIN YDCV"/>
    <property type="match status" value="1"/>
</dbReference>
<accession>A0A512NF38</accession>
<comment type="similarity">
    <text evidence="8">Belongs to the binding-protein-dependent transport system permease family.</text>
</comment>
<dbReference type="Gene3D" id="1.10.3720.10">
    <property type="entry name" value="MetI-like"/>
    <property type="match status" value="1"/>
</dbReference>
<dbReference type="PROSITE" id="PS50928">
    <property type="entry name" value="ABC_TM1"/>
    <property type="match status" value="1"/>
</dbReference>
<evidence type="ECO:0000259" key="9">
    <source>
        <dbReference type="PROSITE" id="PS50928"/>
    </source>
</evidence>
<dbReference type="RefSeq" id="WP_170303303.1">
    <property type="nucleotide sequence ID" value="NZ_BKAJ01000082.1"/>
</dbReference>
<feature type="transmembrane region" description="Helical" evidence="8">
    <location>
        <begin position="138"/>
        <end position="158"/>
    </location>
</feature>
<dbReference type="AlphaFoldDB" id="A0A512NF38"/>
<evidence type="ECO:0000256" key="2">
    <source>
        <dbReference type="ARBA" id="ARBA00022448"/>
    </source>
</evidence>
<keyword evidence="6 8" id="KW-1133">Transmembrane helix</keyword>
<dbReference type="Pfam" id="PF00528">
    <property type="entry name" value="BPD_transp_1"/>
    <property type="match status" value="1"/>
</dbReference>
<feature type="transmembrane region" description="Helical" evidence="8">
    <location>
        <begin position="199"/>
        <end position="222"/>
    </location>
</feature>
<evidence type="ECO:0000256" key="5">
    <source>
        <dbReference type="ARBA" id="ARBA00022692"/>
    </source>
</evidence>
<comment type="subcellular location">
    <subcellularLocation>
        <location evidence="1">Cell inner membrane</location>
        <topology evidence="1">Multi-pass membrane protein</topology>
    </subcellularLocation>
    <subcellularLocation>
        <location evidence="8">Cell membrane</location>
        <topology evidence="8">Multi-pass membrane protein</topology>
    </subcellularLocation>
</comment>
<dbReference type="EMBL" id="BKAJ01000082">
    <property type="protein sequence ID" value="GEP57558.1"/>
    <property type="molecule type" value="Genomic_DNA"/>
</dbReference>
<evidence type="ECO:0000313" key="10">
    <source>
        <dbReference type="EMBL" id="GEP57558.1"/>
    </source>
</evidence>
<keyword evidence="3" id="KW-1003">Cell membrane</keyword>
<dbReference type="CDD" id="cd06261">
    <property type="entry name" value="TM_PBP2"/>
    <property type="match status" value="1"/>
</dbReference>
<gene>
    <name evidence="10" type="ORF">RSO01_47240</name>
</gene>
<evidence type="ECO:0000256" key="4">
    <source>
        <dbReference type="ARBA" id="ARBA00022519"/>
    </source>
</evidence>
<keyword evidence="5 8" id="KW-0812">Transmembrane</keyword>
<feature type="transmembrane region" description="Helical" evidence="8">
    <location>
        <begin position="242"/>
        <end position="261"/>
    </location>
</feature>
<evidence type="ECO:0000256" key="8">
    <source>
        <dbReference type="RuleBase" id="RU363032"/>
    </source>
</evidence>
<dbReference type="InterPro" id="IPR035906">
    <property type="entry name" value="MetI-like_sf"/>
</dbReference>
<dbReference type="InterPro" id="IPR000515">
    <property type="entry name" value="MetI-like"/>
</dbReference>
<dbReference type="GO" id="GO:0005886">
    <property type="term" value="C:plasma membrane"/>
    <property type="evidence" value="ECO:0007669"/>
    <property type="project" value="UniProtKB-SubCell"/>
</dbReference>
<keyword evidence="2 8" id="KW-0813">Transport</keyword>
<keyword evidence="4" id="KW-0997">Cell inner membrane</keyword>
<name>A0A512NF38_9HYPH</name>
<organism evidence="10 11">
    <name type="scientific">Reyranella soli</name>
    <dbReference type="NCBI Taxonomy" id="1230389"/>
    <lineage>
        <taxon>Bacteria</taxon>
        <taxon>Pseudomonadati</taxon>
        <taxon>Pseudomonadota</taxon>
        <taxon>Alphaproteobacteria</taxon>
        <taxon>Hyphomicrobiales</taxon>
        <taxon>Reyranellaceae</taxon>
        <taxon>Reyranella</taxon>
    </lineage>
</organism>
<comment type="caution">
    <text evidence="10">The sequence shown here is derived from an EMBL/GenBank/DDBJ whole genome shotgun (WGS) entry which is preliminary data.</text>
</comment>
<dbReference type="PANTHER" id="PTHR43357">
    <property type="entry name" value="INNER MEMBRANE ABC TRANSPORTER PERMEASE PROTEIN YDCV"/>
    <property type="match status" value="1"/>
</dbReference>
<evidence type="ECO:0000256" key="7">
    <source>
        <dbReference type="ARBA" id="ARBA00023136"/>
    </source>
</evidence>
<dbReference type="Proteomes" id="UP000321058">
    <property type="component" value="Unassembled WGS sequence"/>
</dbReference>
<feature type="domain" description="ABC transmembrane type-1" evidence="9">
    <location>
        <begin position="68"/>
        <end position="262"/>
    </location>
</feature>
<sequence>MIAVIRRRARRWALNGAAAITLGYILTPLVFVTWLAFFRQEIPSFPPEGYSMRWFAAILDQPKFVEGFRMSFQVGVLATFFGLSLGVPAALAVVRHRFAFRVPLSQLLLMPLIVPGVVLGTAMYVFQVEAEKGLDVDVLGTFYALVAGHTVIIIPWVVRLVTASLVGVDRSIEEAAQNLGANAFVTFWRITLPAIRPGIVAGALFGFVTSFGNLEMSLFLVGPGRTTLPIVVLQYLEWKIDPTIAAVSVVQILLIGIAMLITDRYVKLARVV</sequence>
<feature type="transmembrane region" description="Helical" evidence="8">
    <location>
        <begin position="72"/>
        <end position="94"/>
    </location>
</feature>
<evidence type="ECO:0000256" key="1">
    <source>
        <dbReference type="ARBA" id="ARBA00004429"/>
    </source>
</evidence>
<evidence type="ECO:0000256" key="3">
    <source>
        <dbReference type="ARBA" id="ARBA00022475"/>
    </source>
</evidence>
<evidence type="ECO:0000313" key="11">
    <source>
        <dbReference type="Proteomes" id="UP000321058"/>
    </source>
</evidence>
<proteinExistence type="inferred from homology"/>
<keyword evidence="7 8" id="KW-0472">Membrane</keyword>
<keyword evidence="11" id="KW-1185">Reference proteome</keyword>
<dbReference type="SUPFAM" id="SSF161098">
    <property type="entry name" value="MetI-like"/>
    <property type="match status" value="1"/>
</dbReference>
<protein>
    <submittedName>
        <fullName evidence="10">ABC transporter permease</fullName>
    </submittedName>
</protein>
<dbReference type="GO" id="GO:0055085">
    <property type="term" value="P:transmembrane transport"/>
    <property type="evidence" value="ECO:0007669"/>
    <property type="project" value="InterPro"/>
</dbReference>
<evidence type="ECO:0000256" key="6">
    <source>
        <dbReference type="ARBA" id="ARBA00022989"/>
    </source>
</evidence>
<reference evidence="10 11" key="1">
    <citation type="submission" date="2019-07" db="EMBL/GenBank/DDBJ databases">
        <title>Whole genome shotgun sequence of Reyranella soli NBRC 108950.</title>
        <authorList>
            <person name="Hosoyama A."/>
            <person name="Uohara A."/>
            <person name="Ohji S."/>
            <person name="Ichikawa N."/>
        </authorList>
    </citation>
    <scope>NUCLEOTIDE SEQUENCE [LARGE SCALE GENOMIC DNA]</scope>
    <source>
        <strain evidence="10 11">NBRC 108950</strain>
    </source>
</reference>